<keyword evidence="2" id="KW-0645">Protease</keyword>
<feature type="domain" description="Peptidase A1" evidence="7">
    <location>
        <begin position="90"/>
        <end position="424"/>
    </location>
</feature>
<dbReference type="Gene3D" id="2.40.70.10">
    <property type="entry name" value="Acid Proteases"/>
    <property type="match status" value="2"/>
</dbReference>
<evidence type="ECO:0000313" key="9">
    <source>
        <dbReference type="Proteomes" id="UP001291926"/>
    </source>
</evidence>
<dbReference type="CDD" id="cd05476">
    <property type="entry name" value="pepsin_A_like_plant"/>
    <property type="match status" value="1"/>
</dbReference>
<accession>A0ABR0CIT3</accession>
<keyword evidence="9" id="KW-1185">Reference proteome</keyword>
<dbReference type="Pfam" id="PF14543">
    <property type="entry name" value="TAXi_N"/>
    <property type="match status" value="1"/>
</dbReference>
<dbReference type="InterPro" id="IPR032799">
    <property type="entry name" value="TAXi_C"/>
</dbReference>
<name>A0ABR0CIT3_9LAMI</name>
<evidence type="ECO:0000256" key="1">
    <source>
        <dbReference type="ARBA" id="ARBA00007447"/>
    </source>
</evidence>
<dbReference type="InterPro" id="IPR032861">
    <property type="entry name" value="TAXi_N"/>
</dbReference>
<evidence type="ECO:0000256" key="6">
    <source>
        <dbReference type="SAM" id="SignalP"/>
    </source>
</evidence>
<dbReference type="Pfam" id="PF14541">
    <property type="entry name" value="TAXi_C"/>
    <property type="match status" value="1"/>
</dbReference>
<dbReference type="InterPro" id="IPR034161">
    <property type="entry name" value="Pepsin-like_plant"/>
</dbReference>
<dbReference type="PROSITE" id="PS00141">
    <property type="entry name" value="ASP_PROTEASE"/>
    <property type="match status" value="1"/>
</dbReference>
<reference evidence="8 9" key="1">
    <citation type="journal article" date="2023" name="bioRxiv">
        <title>Genome report: Whole genome sequence and annotation of Penstemon davidsonii.</title>
        <authorList>
            <person name="Ostevik K.L."/>
            <person name="Alabady M."/>
            <person name="Zhang M."/>
            <person name="Rausher M.D."/>
        </authorList>
    </citation>
    <scope>NUCLEOTIDE SEQUENCE [LARGE SCALE GENOMIC DNA]</scope>
    <source>
        <strain evidence="8">DNT005</strain>
        <tissue evidence="8">Whole leaf</tissue>
    </source>
</reference>
<proteinExistence type="inferred from homology"/>
<evidence type="ECO:0000256" key="4">
    <source>
        <dbReference type="ARBA" id="ARBA00022801"/>
    </source>
</evidence>
<dbReference type="InterPro" id="IPR051708">
    <property type="entry name" value="Plant_Aspart_Prot_A1"/>
</dbReference>
<dbReference type="PANTHER" id="PTHR47967:SF66">
    <property type="entry name" value="ASPARTIC PROTEINASE CDR1-RELATED"/>
    <property type="match status" value="1"/>
</dbReference>
<gene>
    <name evidence="8" type="ORF">RD792_015581</name>
</gene>
<feature type="chain" id="PRO_5046772274" description="Peptidase A1 domain-containing protein" evidence="6">
    <location>
        <begin position="29"/>
        <end position="431"/>
    </location>
</feature>
<sequence>MKLNTISIASIAFLVFSISFTRFHASEAAGFTIDLIHRDSLGSPSLYSVLTPSVRVKNALQRSFNRVNSLRYYDSFKSVSTDVVSNNGEYLMRFSLGTPPVETLAIADTGSDLTWIQCKPCIQCFKQKAPVFDPNRSSTYKPVSCTSNACSSCDSSNNCNYVVVYGDRSYSRGDIAKETLTLGSTVIHNVTIGCGHSNQGTFGGGTSGIIGLGGGKVSLIKQIGSSIQGKFSYCLVPYLNEAQKPSKMNFGDNALVLGVGVVTTPIVSSTPDTFYFLTLEGMTIGNQRLNFYGLSSSYSSDSKSVQEGNIIIDSGTTLTFLPTEFYNQVITAVKRQVKSTQVSDPQGLLNLCYLPTGNVEVPEITVHFKGADVKLKSVNTFVKTSETSLCLAFAPASNLAIYGNLAQMNFLIGYDLEKNTVSFQPTNCSKK</sequence>
<evidence type="ECO:0000256" key="5">
    <source>
        <dbReference type="ARBA" id="ARBA00023180"/>
    </source>
</evidence>
<dbReference type="Proteomes" id="UP001291926">
    <property type="component" value="Unassembled WGS sequence"/>
</dbReference>
<dbReference type="SUPFAM" id="SSF50630">
    <property type="entry name" value="Acid proteases"/>
    <property type="match status" value="1"/>
</dbReference>
<keyword evidence="3" id="KW-0064">Aspartyl protease</keyword>
<comment type="caution">
    <text evidence="8">The sequence shown here is derived from an EMBL/GenBank/DDBJ whole genome shotgun (WGS) entry which is preliminary data.</text>
</comment>
<evidence type="ECO:0000313" key="8">
    <source>
        <dbReference type="EMBL" id="KAK4476428.1"/>
    </source>
</evidence>
<evidence type="ECO:0000259" key="7">
    <source>
        <dbReference type="PROSITE" id="PS51767"/>
    </source>
</evidence>
<keyword evidence="5" id="KW-0325">Glycoprotein</keyword>
<comment type="similarity">
    <text evidence="1">Belongs to the peptidase A1 family.</text>
</comment>
<feature type="signal peptide" evidence="6">
    <location>
        <begin position="1"/>
        <end position="28"/>
    </location>
</feature>
<organism evidence="8 9">
    <name type="scientific">Penstemon davidsonii</name>
    <dbReference type="NCBI Taxonomy" id="160366"/>
    <lineage>
        <taxon>Eukaryota</taxon>
        <taxon>Viridiplantae</taxon>
        <taxon>Streptophyta</taxon>
        <taxon>Embryophyta</taxon>
        <taxon>Tracheophyta</taxon>
        <taxon>Spermatophyta</taxon>
        <taxon>Magnoliopsida</taxon>
        <taxon>eudicotyledons</taxon>
        <taxon>Gunneridae</taxon>
        <taxon>Pentapetalae</taxon>
        <taxon>asterids</taxon>
        <taxon>lamiids</taxon>
        <taxon>Lamiales</taxon>
        <taxon>Plantaginaceae</taxon>
        <taxon>Cheloneae</taxon>
        <taxon>Penstemon</taxon>
    </lineage>
</organism>
<dbReference type="InterPro" id="IPR001969">
    <property type="entry name" value="Aspartic_peptidase_AS"/>
</dbReference>
<dbReference type="InterPro" id="IPR021109">
    <property type="entry name" value="Peptidase_aspartic_dom_sf"/>
</dbReference>
<dbReference type="PANTHER" id="PTHR47967">
    <property type="entry name" value="OS07G0603500 PROTEIN-RELATED"/>
    <property type="match status" value="1"/>
</dbReference>
<dbReference type="InterPro" id="IPR033121">
    <property type="entry name" value="PEPTIDASE_A1"/>
</dbReference>
<evidence type="ECO:0000256" key="3">
    <source>
        <dbReference type="ARBA" id="ARBA00022750"/>
    </source>
</evidence>
<dbReference type="PROSITE" id="PS51767">
    <property type="entry name" value="PEPTIDASE_A1"/>
    <property type="match status" value="1"/>
</dbReference>
<protein>
    <recommendedName>
        <fullName evidence="7">Peptidase A1 domain-containing protein</fullName>
    </recommendedName>
</protein>
<keyword evidence="6" id="KW-0732">Signal</keyword>
<evidence type="ECO:0000256" key="2">
    <source>
        <dbReference type="ARBA" id="ARBA00022670"/>
    </source>
</evidence>
<dbReference type="EMBL" id="JAYDYQ010002688">
    <property type="protein sequence ID" value="KAK4476428.1"/>
    <property type="molecule type" value="Genomic_DNA"/>
</dbReference>
<keyword evidence="4" id="KW-0378">Hydrolase</keyword>